<feature type="compositionally biased region" description="Gly residues" evidence="1">
    <location>
        <begin position="220"/>
        <end position="229"/>
    </location>
</feature>
<evidence type="ECO:0000313" key="2">
    <source>
        <dbReference type="EMBL" id="KAG2445506.1"/>
    </source>
</evidence>
<dbReference type="OrthoDB" id="10590483at2759"/>
<accession>A0A836B277</accession>
<feature type="compositionally biased region" description="Polar residues" evidence="1">
    <location>
        <begin position="76"/>
        <end position="88"/>
    </location>
</feature>
<sequence>MKRSRQTETVHVGGPHHVSPDGTEASPVKRSSRIAARRLAAEAVDTDSGSGSSSPTVGAVAAAEQRRHTPAGRAAPNTSAPGPASNSPRPSPLLPAAQGARLPAATPTSLLPVAYGGELTQVTSQHQQQQQQQQQPWQLQYEPSDMLQPLQLPPFTAAATAGGVINNLGSSGQMDVPTPPAQVPLSAGPTWLAQLPPTTSTTAPYLPSWGSSGNRERGGANMGGDGSGLGELPWSRQTEPACNGGEALQPPVLPFKRLSLCGSPQVPSQQQQQQRAQTSGAAAAIAAEGSLAWGRLVGGTWEAGPTPLCAPPAAARPQSCWPQQQPQPQLQLQQPLRPRSTSQMQLCDSGSSCGFNGGNRSGMGMGMGTDARIGYNYGSRSDSSGSDQNLLVCGSGSRPAAPSAAAAAPDAGQHTAKHLDRHGPSYPGQANRQGYDNSCCDTQALLPWSQHSTDVGLRSSLLQPLTPPRDGARGFGGFRGQGGGADEEDELALMHRAHEAFVYDGGAEGGAFLAALLVVSERKVGGERV</sequence>
<dbReference type="AlphaFoldDB" id="A0A836B277"/>
<reference evidence="2" key="1">
    <citation type="journal article" date="2020" name="bioRxiv">
        <title>Comparative genomics of Chlamydomonas.</title>
        <authorList>
            <person name="Craig R.J."/>
            <person name="Hasan A.R."/>
            <person name="Ness R.W."/>
            <person name="Keightley P.D."/>
        </authorList>
    </citation>
    <scope>NUCLEOTIDE SEQUENCE</scope>
    <source>
        <strain evidence="2">SAG 7.73</strain>
    </source>
</reference>
<dbReference type="GO" id="GO:0045944">
    <property type="term" value="P:positive regulation of transcription by RNA polymerase II"/>
    <property type="evidence" value="ECO:0007669"/>
    <property type="project" value="TreeGrafter"/>
</dbReference>
<dbReference type="EMBL" id="JAEHOC010000001">
    <property type="protein sequence ID" value="KAG2445506.1"/>
    <property type="molecule type" value="Genomic_DNA"/>
</dbReference>
<feature type="region of interest" description="Disordered" evidence="1">
    <location>
        <begin position="1"/>
        <end position="96"/>
    </location>
</feature>
<feature type="region of interest" description="Disordered" evidence="1">
    <location>
        <begin position="386"/>
        <end position="434"/>
    </location>
</feature>
<dbReference type="PANTHER" id="PTHR46007:SF8">
    <property type="entry name" value="C2H2-TYPE DOMAIN-CONTAINING PROTEIN"/>
    <property type="match status" value="1"/>
</dbReference>
<dbReference type="InterPro" id="IPR051647">
    <property type="entry name" value="Mediator_comp_sub12"/>
</dbReference>
<dbReference type="GO" id="GO:0003713">
    <property type="term" value="F:transcription coactivator activity"/>
    <property type="evidence" value="ECO:0007669"/>
    <property type="project" value="TreeGrafter"/>
</dbReference>
<dbReference type="PANTHER" id="PTHR46007">
    <property type="entry name" value="MEDIATOR OF RNA POLYMERASE II TRANSCRIPTION SUBUNIT 12"/>
    <property type="match status" value="1"/>
</dbReference>
<organism evidence="2 3">
    <name type="scientific">Chlamydomonas incerta</name>
    <dbReference type="NCBI Taxonomy" id="51695"/>
    <lineage>
        <taxon>Eukaryota</taxon>
        <taxon>Viridiplantae</taxon>
        <taxon>Chlorophyta</taxon>
        <taxon>core chlorophytes</taxon>
        <taxon>Chlorophyceae</taxon>
        <taxon>CS clade</taxon>
        <taxon>Chlamydomonadales</taxon>
        <taxon>Chlamydomonadaceae</taxon>
        <taxon>Chlamydomonas</taxon>
    </lineage>
</organism>
<evidence type="ECO:0000256" key="1">
    <source>
        <dbReference type="SAM" id="MobiDB-lite"/>
    </source>
</evidence>
<feature type="compositionally biased region" description="Low complexity" evidence="1">
    <location>
        <begin position="394"/>
        <end position="412"/>
    </location>
</feature>
<protein>
    <submittedName>
        <fullName evidence="2">Uncharacterized protein</fullName>
    </submittedName>
</protein>
<feature type="compositionally biased region" description="Polar residues" evidence="1">
    <location>
        <begin position="201"/>
        <end position="213"/>
    </location>
</feature>
<dbReference type="Proteomes" id="UP000650467">
    <property type="component" value="Unassembled WGS sequence"/>
</dbReference>
<name>A0A836B277_CHLIN</name>
<gene>
    <name evidence="2" type="ORF">HXX76_000122</name>
</gene>
<dbReference type="GO" id="GO:0016592">
    <property type="term" value="C:mediator complex"/>
    <property type="evidence" value="ECO:0007669"/>
    <property type="project" value="TreeGrafter"/>
</dbReference>
<comment type="caution">
    <text evidence="2">The sequence shown here is derived from an EMBL/GenBank/DDBJ whole genome shotgun (WGS) entry which is preliminary data.</text>
</comment>
<feature type="compositionally biased region" description="Low complexity" evidence="1">
    <location>
        <begin position="37"/>
        <end position="63"/>
    </location>
</feature>
<keyword evidence="3" id="KW-1185">Reference proteome</keyword>
<feature type="region of interest" description="Disordered" evidence="1">
    <location>
        <begin position="201"/>
        <end position="248"/>
    </location>
</feature>
<proteinExistence type="predicted"/>
<evidence type="ECO:0000313" key="3">
    <source>
        <dbReference type="Proteomes" id="UP000650467"/>
    </source>
</evidence>